<dbReference type="AlphaFoldDB" id="A0A8T0AKZ9"/>
<evidence type="ECO:0000313" key="3">
    <source>
        <dbReference type="Proteomes" id="UP000606274"/>
    </source>
</evidence>
<feature type="compositionally biased region" description="Polar residues" evidence="1">
    <location>
        <begin position="1"/>
        <end position="12"/>
    </location>
</feature>
<gene>
    <name evidence="2" type="ORF">HF521_010009</name>
</gene>
<feature type="region of interest" description="Disordered" evidence="1">
    <location>
        <begin position="1"/>
        <end position="50"/>
    </location>
</feature>
<evidence type="ECO:0000313" key="2">
    <source>
        <dbReference type="EMBL" id="KAF7692399.1"/>
    </source>
</evidence>
<feature type="compositionally biased region" description="Polar residues" evidence="1">
    <location>
        <begin position="271"/>
        <end position="283"/>
    </location>
</feature>
<organism evidence="2 3">
    <name type="scientific">Silurus meridionalis</name>
    <name type="common">Southern catfish</name>
    <name type="synonym">Silurus soldatovi meridionalis</name>
    <dbReference type="NCBI Taxonomy" id="175797"/>
    <lineage>
        <taxon>Eukaryota</taxon>
        <taxon>Metazoa</taxon>
        <taxon>Chordata</taxon>
        <taxon>Craniata</taxon>
        <taxon>Vertebrata</taxon>
        <taxon>Euteleostomi</taxon>
        <taxon>Actinopterygii</taxon>
        <taxon>Neopterygii</taxon>
        <taxon>Teleostei</taxon>
        <taxon>Ostariophysi</taxon>
        <taxon>Siluriformes</taxon>
        <taxon>Siluridae</taxon>
        <taxon>Silurus</taxon>
    </lineage>
</organism>
<name>A0A8T0AKZ9_SILME</name>
<feature type="region of interest" description="Disordered" evidence="1">
    <location>
        <begin position="271"/>
        <end position="307"/>
    </location>
</feature>
<sequence>MDNQRGSQSRPKGTQRRGTRFVLAKKNQRSSSEAQRGRRKRGFSETECPTQRKRDNIITCGLQSPAEEMIRFYEGINGVPSAPQTAIRAASAPRAESQNVSRSEDQSELESCVRSLELFSIDFHKDLDDLMNMLPELESSTRVLGIILSQALEAASVPQSQNVSRSEGLSEVVPHLSSLMLDRIRKDLDDLMNMMSELKSSMGVLRIILSQVPEAASVPQSQNVRRSEGLSEVKSFAETMELNKENIKKVVAKMKPMMPYLRIILQQRIKSQSQAPNAASTPQAAPAPEPSVVVKDEDEDDEEGEEA</sequence>
<feature type="region of interest" description="Disordered" evidence="1">
    <location>
        <begin position="87"/>
        <end position="106"/>
    </location>
</feature>
<keyword evidence="3" id="KW-1185">Reference proteome</keyword>
<dbReference type="EMBL" id="JABFDY010000020">
    <property type="protein sequence ID" value="KAF7692399.1"/>
    <property type="molecule type" value="Genomic_DNA"/>
</dbReference>
<dbReference type="Proteomes" id="UP000606274">
    <property type="component" value="Unassembled WGS sequence"/>
</dbReference>
<protein>
    <submittedName>
        <fullName evidence="2">Uncharacterized protein</fullName>
    </submittedName>
</protein>
<reference evidence="2" key="1">
    <citation type="submission" date="2020-08" db="EMBL/GenBank/DDBJ databases">
        <title>Chromosome-level assembly of Southern catfish (Silurus meridionalis) provides insights into visual adaptation to the nocturnal and benthic lifestyles.</title>
        <authorList>
            <person name="Zhang Y."/>
            <person name="Wang D."/>
            <person name="Peng Z."/>
        </authorList>
    </citation>
    <scope>NUCLEOTIDE SEQUENCE</scope>
    <source>
        <strain evidence="2">SWU-2019-XX</strain>
        <tissue evidence="2">Muscle</tissue>
    </source>
</reference>
<comment type="caution">
    <text evidence="2">The sequence shown here is derived from an EMBL/GenBank/DDBJ whole genome shotgun (WGS) entry which is preliminary data.</text>
</comment>
<feature type="compositionally biased region" description="Acidic residues" evidence="1">
    <location>
        <begin position="296"/>
        <end position="307"/>
    </location>
</feature>
<accession>A0A8T0AKZ9</accession>
<evidence type="ECO:0000256" key="1">
    <source>
        <dbReference type="SAM" id="MobiDB-lite"/>
    </source>
</evidence>
<proteinExistence type="predicted"/>